<evidence type="ECO:0000313" key="1">
    <source>
        <dbReference type="EMBL" id="KAF9652247.1"/>
    </source>
</evidence>
<comment type="caution">
    <text evidence="1">The sequence shown here is derived from an EMBL/GenBank/DDBJ whole genome shotgun (WGS) entry which is preliminary data.</text>
</comment>
<accession>A0ACB6ZRJ4</accession>
<dbReference type="Proteomes" id="UP000886501">
    <property type="component" value="Unassembled WGS sequence"/>
</dbReference>
<reference evidence="1" key="1">
    <citation type="submission" date="2019-10" db="EMBL/GenBank/DDBJ databases">
        <authorList>
            <consortium name="DOE Joint Genome Institute"/>
            <person name="Kuo A."/>
            <person name="Miyauchi S."/>
            <person name="Kiss E."/>
            <person name="Drula E."/>
            <person name="Kohler A."/>
            <person name="Sanchez-Garcia M."/>
            <person name="Andreopoulos B."/>
            <person name="Barry K.W."/>
            <person name="Bonito G."/>
            <person name="Buee M."/>
            <person name="Carver A."/>
            <person name="Chen C."/>
            <person name="Cichocki N."/>
            <person name="Clum A."/>
            <person name="Culley D."/>
            <person name="Crous P.W."/>
            <person name="Fauchery L."/>
            <person name="Girlanda M."/>
            <person name="Hayes R."/>
            <person name="Keri Z."/>
            <person name="Labutti K."/>
            <person name="Lipzen A."/>
            <person name="Lombard V."/>
            <person name="Magnuson J."/>
            <person name="Maillard F."/>
            <person name="Morin E."/>
            <person name="Murat C."/>
            <person name="Nolan M."/>
            <person name="Ohm R."/>
            <person name="Pangilinan J."/>
            <person name="Pereira M."/>
            <person name="Perotto S."/>
            <person name="Peter M."/>
            <person name="Riley R."/>
            <person name="Sitrit Y."/>
            <person name="Stielow B."/>
            <person name="Szollosi G."/>
            <person name="Zifcakova L."/>
            <person name="Stursova M."/>
            <person name="Spatafora J.W."/>
            <person name="Tedersoo L."/>
            <person name="Vaario L.-M."/>
            <person name="Yamada A."/>
            <person name="Yan M."/>
            <person name="Wang P."/>
            <person name="Xu J."/>
            <person name="Bruns T."/>
            <person name="Baldrian P."/>
            <person name="Vilgalys R."/>
            <person name="Henrissat B."/>
            <person name="Grigoriev I.V."/>
            <person name="Hibbett D."/>
            <person name="Nagy L.G."/>
            <person name="Martin F.M."/>
        </authorList>
    </citation>
    <scope>NUCLEOTIDE SEQUENCE</scope>
    <source>
        <strain evidence="1">P2</strain>
    </source>
</reference>
<sequence>MNGLPVEDDEPAWRKLRLTLERPYKDDHGNPIHQLLDVTPEGQQIYEPAPDPNKQLAESIRRVFAERGHDFFEKRDAVSGRIDIESSNDPDDEHEETSAETVNPSTQPMTPEQLFKMRSDIIPRLDIALGEMTEARNLLLLLLSSVSAKESDEAVPPVPNLPPKALTATTVTKPPPIQSVQTFDVQLVIGSKDESLRKAANLFKSTATNMEESRLHGEQYWANALKIRKDNWGLLPAPLPFGSFLGKGADKTSSDFLVSFGMEESPATFRRKAIGHMATYGENTSSALVYPHRQNTRLRVTLQLTDNNGVKQSFCNRVVLEDESDLYGSLKAAQTEVVEEEIFSVLIREASSLPTASARVSERLIVVEAAHGTELTFELVDNSLLAPGDEQDGPEYGGFYGVLCSLIIAALRLLLVRGHGYEKAKRLGGSETSRVNSSKTLVAVQQPHILQKITDLTQYHVFCRRLKEELDKTTETLSEVGIKTLLRFNPAGESSHQITKLLTENSDRRLGGDASLYMDERYISLTLPMLRWGLDCHRYSLHFTFESPSTLAAHLTNTTLSISSIPQLCQLLLDETERFLLGRICEVGRELCEPVNGAWFLDQLTSRSVGRWEGNVLYVGCFSFPGYNQ</sequence>
<name>A0ACB6ZRJ4_THEGA</name>
<keyword evidence="2" id="KW-1185">Reference proteome</keyword>
<gene>
    <name evidence="1" type="ORF">BDM02DRAFT_3089535</name>
</gene>
<protein>
    <submittedName>
        <fullName evidence="1">Uncharacterized protein</fullName>
    </submittedName>
</protein>
<reference evidence="1" key="2">
    <citation type="journal article" date="2020" name="Nat. Commun.">
        <title>Large-scale genome sequencing of mycorrhizal fungi provides insights into the early evolution of symbiotic traits.</title>
        <authorList>
            <person name="Miyauchi S."/>
            <person name="Kiss E."/>
            <person name="Kuo A."/>
            <person name="Drula E."/>
            <person name="Kohler A."/>
            <person name="Sanchez-Garcia M."/>
            <person name="Morin E."/>
            <person name="Andreopoulos B."/>
            <person name="Barry K.W."/>
            <person name="Bonito G."/>
            <person name="Buee M."/>
            <person name="Carver A."/>
            <person name="Chen C."/>
            <person name="Cichocki N."/>
            <person name="Clum A."/>
            <person name="Culley D."/>
            <person name="Crous P.W."/>
            <person name="Fauchery L."/>
            <person name="Girlanda M."/>
            <person name="Hayes R.D."/>
            <person name="Keri Z."/>
            <person name="LaButti K."/>
            <person name="Lipzen A."/>
            <person name="Lombard V."/>
            <person name="Magnuson J."/>
            <person name="Maillard F."/>
            <person name="Murat C."/>
            <person name="Nolan M."/>
            <person name="Ohm R.A."/>
            <person name="Pangilinan J."/>
            <person name="Pereira M.F."/>
            <person name="Perotto S."/>
            <person name="Peter M."/>
            <person name="Pfister S."/>
            <person name="Riley R."/>
            <person name="Sitrit Y."/>
            <person name="Stielow J.B."/>
            <person name="Szollosi G."/>
            <person name="Zifcakova L."/>
            <person name="Stursova M."/>
            <person name="Spatafora J.W."/>
            <person name="Tedersoo L."/>
            <person name="Vaario L.M."/>
            <person name="Yamada A."/>
            <person name="Yan M."/>
            <person name="Wang P."/>
            <person name="Xu J."/>
            <person name="Bruns T."/>
            <person name="Baldrian P."/>
            <person name="Vilgalys R."/>
            <person name="Dunand C."/>
            <person name="Henrissat B."/>
            <person name="Grigoriev I.V."/>
            <person name="Hibbett D."/>
            <person name="Nagy L.G."/>
            <person name="Martin F.M."/>
        </authorList>
    </citation>
    <scope>NUCLEOTIDE SEQUENCE</scope>
    <source>
        <strain evidence="1">P2</strain>
    </source>
</reference>
<proteinExistence type="predicted"/>
<evidence type="ECO:0000313" key="2">
    <source>
        <dbReference type="Proteomes" id="UP000886501"/>
    </source>
</evidence>
<organism evidence="1 2">
    <name type="scientific">Thelephora ganbajun</name>
    <name type="common">Ganba fungus</name>
    <dbReference type="NCBI Taxonomy" id="370292"/>
    <lineage>
        <taxon>Eukaryota</taxon>
        <taxon>Fungi</taxon>
        <taxon>Dikarya</taxon>
        <taxon>Basidiomycota</taxon>
        <taxon>Agaricomycotina</taxon>
        <taxon>Agaricomycetes</taxon>
        <taxon>Thelephorales</taxon>
        <taxon>Thelephoraceae</taxon>
        <taxon>Thelephora</taxon>
    </lineage>
</organism>
<dbReference type="EMBL" id="MU117970">
    <property type="protein sequence ID" value="KAF9652247.1"/>
    <property type="molecule type" value="Genomic_DNA"/>
</dbReference>